<feature type="transmembrane region" description="Helical" evidence="1">
    <location>
        <begin position="68"/>
        <end position="85"/>
    </location>
</feature>
<proteinExistence type="predicted"/>
<keyword evidence="3" id="KW-1185">Reference proteome</keyword>
<gene>
    <name evidence="2" type="ORF">GCM10023338_23430</name>
</gene>
<sequence>MLKAIGKGINIIWEYFSTLFLCGIILFLTLNVYIFSYVFVLLLIISSITWLFTAIFKKDKRKTSLIRLGIYVLVFCVFYGYGQYLQIKQIETRENVVNLIRQYEQEHGKYPEREFINGINTEYSKYQMRFIYYLLPAKIPENEPLMTQVYQLSYRTMLLTPFDDVIYRGNNNWEIFYD</sequence>
<name>A0ABP9MXT4_9GAMM</name>
<organism evidence="2 3">
    <name type="scientific">Wohlfahrtiimonas larvae</name>
    <dbReference type="NCBI Taxonomy" id="1157986"/>
    <lineage>
        <taxon>Bacteria</taxon>
        <taxon>Pseudomonadati</taxon>
        <taxon>Pseudomonadota</taxon>
        <taxon>Gammaproteobacteria</taxon>
        <taxon>Cardiobacteriales</taxon>
        <taxon>Ignatzschineriaceae</taxon>
        <taxon>Wohlfahrtiimonas</taxon>
    </lineage>
</organism>
<comment type="caution">
    <text evidence="2">The sequence shown here is derived from an EMBL/GenBank/DDBJ whole genome shotgun (WGS) entry which is preliminary data.</text>
</comment>
<keyword evidence="1" id="KW-0812">Transmembrane</keyword>
<accession>A0ABP9MXT4</accession>
<feature type="transmembrane region" description="Helical" evidence="1">
    <location>
        <begin position="34"/>
        <end position="56"/>
    </location>
</feature>
<keyword evidence="1" id="KW-1133">Transmembrane helix</keyword>
<reference evidence="3" key="1">
    <citation type="journal article" date="2019" name="Int. J. Syst. Evol. Microbiol.">
        <title>The Global Catalogue of Microorganisms (GCM) 10K type strain sequencing project: providing services to taxonomists for standard genome sequencing and annotation.</title>
        <authorList>
            <consortium name="The Broad Institute Genomics Platform"/>
            <consortium name="The Broad Institute Genome Sequencing Center for Infectious Disease"/>
            <person name="Wu L."/>
            <person name="Ma J."/>
        </authorList>
    </citation>
    <scope>NUCLEOTIDE SEQUENCE [LARGE SCALE GENOMIC DNA]</scope>
    <source>
        <strain evidence="3">JCM 18424</strain>
    </source>
</reference>
<keyword evidence="1" id="KW-0472">Membrane</keyword>
<evidence type="ECO:0000313" key="2">
    <source>
        <dbReference type="EMBL" id="GAA5104127.1"/>
    </source>
</evidence>
<protein>
    <submittedName>
        <fullName evidence="2">Uncharacterized protein</fullName>
    </submittedName>
</protein>
<feature type="transmembrane region" description="Helical" evidence="1">
    <location>
        <begin position="12"/>
        <end position="28"/>
    </location>
</feature>
<evidence type="ECO:0000313" key="3">
    <source>
        <dbReference type="Proteomes" id="UP001500631"/>
    </source>
</evidence>
<dbReference type="Proteomes" id="UP001500631">
    <property type="component" value="Unassembled WGS sequence"/>
</dbReference>
<dbReference type="EMBL" id="BAABKE010000010">
    <property type="protein sequence ID" value="GAA5104127.1"/>
    <property type="molecule type" value="Genomic_DNA"/>
</dbReference>
<dbReference type="RefSeq" id="WP_077926608.1">
    <property type="nucleotide sequence ID" value="NZ_BAABKE010000010.1"/>
</dbReference>
<evidence type="ECO:0000256" key="1">
    <source>
        <dbReference type="SAM" id="Phobius"/>
    </source>
</evidence>